<comment type="subcellular location">
    <subcellularLocation>
        <location evidence="9">Cell membrane</location>
    </subcellularLocation>
</comment>
<comment type="similarity">
    <text evidence="9">Belongs to the glycosyltransferase group 1 family.</text>
</comment>
<keyword evidence="4 9" id="KW-0808">Transferase</keyword>
<proteinExistence type="inferred from homology"/>
<dbReference type="PANTHER" id="PTHR42755">
    <property type="entry name" value="3-DEOXY-MANNO-OCTULOSONATE CYTIDYLYLTRANSFERASE"/>
    <property type="match status" value="1"/>
</dbReference>
<protein>
    <recommendedName>
        <fullName evidence="3 9">3-deoxy-D-manno-octulosonic acid transferase</fullName>
        <shortName evidence="9">Kdo transferase</shortName>
        <ecNumber evidence="2 9">2.4.99.12</ecNumber>
    </recommendedName>
    <alternativeName>
        <fullName evidence="5 9">Lipid IV(A) 3-deoxy-D-manno-octulosonic acid transferase</fullName>
    </alternativeName>
</protein>
<dbReference type="EMBL" id="AP021874">
    <property type="protein sequence ID" value="BBO67547.1"/>
    <property type="molecule type" value="Genomic_DNA"/>
</dbReference>
<evidence type="ECO:0000256" key="4">
    <source>
        <dbReference type="ARBA" id="ARBA00022679"/>
    </source>
</evidence>
<evidence type="ECO:0000313" key="12">
    <source>
        <dbReference type="Proteomes" id="UP000427906"/>
    </source>
</evidence>
<feature type="site" description="Transition state stabilizer" evidence="8">
    <location>
        <position position="215"/>
    </location>
</feature>
<evidence type="ECO:0000256" key="6">
    <source>
        <dbReference type="ARBA" id="ARBA00049183"/>
    </source>
</evidence>
<dbReference type="AlphaFoldDB" id="A0A5K7YSC3"/>
<keyword evidence="9" id="KW-1003">Cell membrane</keyword>
<keyword evidence="9" id="KW-0472">Membrane</keyword>
<dbReference type="GO" id="GO:0043842">
    <property type="term" value="F:Kdo transferase activity"/>
    <property type="evidence" value="ECO:0007669"/>
    <property type="project" value="UniProtKB-EC"/>
</dbReference>
<comment type="function">
    <text evidence="9">Involved in lipopolysaccharide (LPS) biosynthesis. Catalyzes the transfer of 3-deoxy-D-manno-octulosonate (Kdo) residue(s) from CMP-Kdo to lipid IV(A), the tetraacyldisaccharide-1,4'-bisphosphate precursor of lipid A.</text>
</comment>
<name>A0A5K7YSC3_9BACT</name>
<evidence type="ECO:0000256" key="1">
    <source>
        <dbReference type="ARBA" id="ARBA00004713"/>
    </source>
</evidence>
<evidence type="ECO:0000313" key="11">
    <source>
        <dbReference type="EMBL" id="BBO67547.1"/>
    </source>
</evidence>
<gene>
    <name evidence="11" type="primary">kdtA_2</name>
    <name evidence="11" type="ORF">DSCA_14770</name>
</gene>
<evidence type="ECO:0000256" key="8">
    <source>
        <dbReference type="PIRSR" id="PIRSR639901-2"/>
    </source>
</evidence>
<reference evidence="11 12" key="1">
    <citation type="submission" date="2019-11" db="EMBL/GenBank/DDBJ databases">
        <title>Comparative genomics of hydrocarbon-degrading Desulfosarcina strains.</title>
        <authorList>
            <person name="Watanabe M."/>
            <person name="Kojima H."/>
            <person name="Fukui M."/>
        </authorList>
    </citation>
    <scope>NUCLEOTIDE SEQUENCE [LARGE SCALE GENOMIC DNA]</scope>
    <source>
        <strain evidence="11 12">PL12</strain>
    </source>
</reference>
<feature type="active site" description="Proton acceptor" evidence="7">
    <location>
        <position position="67"/>
    </location>
</feature>
<dbReference type="InterPro" id="IPR038107">
    <property type="entry name" value="Glycos_transf_N_sf"/>
</dbReference>
<evidence type="ECO:0000256" key="9">
    <source>
        <dbReference type="RuleBase" id="RU365103"/>
    </source>
</evidence>
<evidence type="ECO:0000256" key="3">
    <source>
        <dbReference type="ARBA" id="ARBA00019077"/>
    </source>
</evidence>
<dbReference type="GO" id="GO:0005886">
    <property type="term" value="C:plasma membrane"/>
    <property type="evidence" value="ECO:0007669"/>
    <property type="project" value="UniProtKB-SubCell"/>
</dbReference>
<dbReference type="Gene3D" id="3.40.50.2000">
    <property type="entry name" value="Glycogen Phosphorylase B"/>
    <property type="match status" value="1"/>
</dbReference>
<dbReference type="Gene3D" id="3.40.50.11720">
    <property type="entry name" value="3-Deoxy-D-manno-octulosonic-acid transferase, N-terminal domain"/>
    <property type="match status" value="1"/>
</dbReference>
<evidence type="ECO:0000256" key="2">
    <source>
        <dbReference type="ARBA" id="ARBA00012621"/>
    </source>
</evidence>
<dbReference type="UniPathway" id="UPA00958"/>
<evidence type="ECO:0000256" key="7">
    <source>
        <dbReference type="PIRSR" id="PIRSR639901-1"/>
    </source>
</evidence>
<sequence length="436" mass="48414">MNFFHFLYILLGAGLGLIVLPAVWCLGRKDPERRRSLAQRLGYDLQGCRSIPPAPPRIWIHAVSVGEVKAAETIVHALDASPTELFILLTTTTGTGQRYARSLLADRAVVRYAPVDLWGAVGRFLSAYRPDLLVCMETEIWPNWILRAHRKGVKIVFLNGRISERSIRSYTTIRPLIRPVLEKVDAFSMISEADARRIMRLGAPAHRVQINGNVKMDARDYDPDALSIDGLKRIYAVDGHTPVFIAGSVRGSETDILIDIYTRLAVRVPDLVFIIAPRHIERSARIAALARKKEIDCQMRTELGYGPDGRRAPVVILDTIGELRDLYALASVVFCGASLVPLGGQNVLEPAVWAKPVLFGPSMEDFEEARNLLETFGGGICVKDPQDLAERALYLLTHPAEARRLGRLARQAAFSNRGASRRHARVLLDFLPAPHG</sequence>
<accession>A0A5K7YSC3</accession>
<comment type="pathway">
    <text evidence="1 9">Bacterial outer membrane biogenesis; LPS core biosynthesis.</text>
</comment>
<dbReference type="RefSeq" id="WP_155315797.1">
    <property type="nucleotide sequence ID" value="NZ_AP021874.1"/>
</dbReference>
<dbReference type="SUPFAM" id="SSF53756">
    <property type="entry name" value="UDP-Glycosyltransferase/glycogen phosphorylase"/>
    <property type="match status" value="1"/>
</dbReference>
<comment type="catalytic activity">
    <reaction evidence="6 9">
        <text>lipid IVA (E. coli) + CMP-3-deoxy-beta-D-manno-octulosonate = alpha-Kdo-(2-&gt;6)-lipid IVA (E. coli) + CMP + H(+)</text>
        <dbReference type="Rhea" id="RHEA:28066"/>
        <dbReference type="ChEBI" id="CHEBI:15378"/>
        <dbReference type="ChEBI" id="CHEBI:58603"/>
        <dbReference type="ChEBI" id="CHEBI:60364"/>
        <dbReference type="ChEBI" id="CHEBI:60377"/>
        <dbReference type="ChEBI" id="CHEBI:85987"/>
        <dbReference type="EC" id="2.4.99.12"/>
    </reaction>
</comment>
<keyword evidence="9" id="KW-0812">Transmembrane</keyword>
<feature type="transmembrane region" description="Helical" evidence="9">
    <location>
        <begin position="6"/>
        <end position="27"/>
    </location>
</feature>
<dbReference type="Pfam" id="PF04413">
    <property type="entry name" value="Glycos_transf_N"/>
    <property type="match status" value="1"/>
</dbReference>
<keyword evidence="9" id="KW-0448">Lipopolysaccharide biosynthesis</keyword>
<dbReference type="EC" id="2.4.99.12" evidence="2 9"/>
<dbReference type="OrthoDB" id="9789797at2"/>
<keyword evidence="12" id="KW-1185">Reference proteome</keyword>
<feature type="domain" description="3-deoxy-D-manno-octulosonic-acid transferase N-terminal" evidence="10">
    <location>
        <begin position="37"/>
        <end position="217"/>
    </location>
</feature>
<dbReference type="GO" id="GO:0009245">
    <property type="term" value="P:lipid A biosynthetic process"/>
    <property type="evidence" value="ECO:0007669"/>
    <property type="project" value="TreeGrafter"/>
</dbReference>
<dbReference type="GO" id="GO:0009244">
    <property type="term" value="P:lipopolysaccharide core region biosynthetic process"/>
    <property type="evidence" value="ECO:0007669"/>
    <property type="project" value="UniProtKB-UniRule"/>
</dbReference>
<dbReference type="InterPro" id="IPR039901">
    <property type="entry name" value="Kdotransferase"/>
</dbReference>
<dbReference type="InterPro" id="IPR007507">
    <property type="entry name" value="Glycos_transf_N"/>
</dbReference>
<dbReference type="PANTHER" id="PTHR42755:SF1">
    <property type="entry name" value="3-DEOXY-D-MANNO-OCTULOSONIC ACID TRANSFERASE, MITOCHONDRIAL-RELATED"/>
    <property type="match status" value="1"/>
</dbReference>
<evidence type="ECO:0000259" key="10">
    <source>
        <dbReference type="Pfam" id="PF04413"/>
    </source>
</evidence>
<dbReference type="Proteomes" id="UP000427906">
    <property type="component" value="Chromosome"/>
</dbReference>
<dbReference type="KEGG" id="dalk:DSCA_14770"/>
<organism evidence="11 12">
    <name type="scientific">Desulfosarcina alkanivorans</name>
    <dbReference type="NCBI Taxonomy" id="571177"/>
    <lineage>
        <taxon>Bacteria</taxon>
        <taxon>Pseudomonadati</taxon>
        <taxon>Thermodesulfobacteriota</taxon>
        <taxon>Desulfobacteria</taxon>
        <taxon>Desulfobacterales</taxon>
        <taxon>Desulfosarcinaceae</taxon>
        <taxon>Desulfosarcina</taxon>
    </lineage>
</organism>
<keyword evidence="9" id="KW-1133">Transmembrane helix</keyword>
<feature type="site" description="Transition state stabilizer" evidence="8">
    <location>
        <position position="137"/>
    </location>
</feature>
<evidence type="ECO:0000256" key="5">
    <source>
        <dbReference type="ARBA" id="ARBA00031445"/>
    </source>
</evidence>